<protein>
    <recommendedName>
        <fullName evidence="1">Autotransporter domain-containing protein</fullName>
    </recommendedName>
</protein>
<dbReference type="Pfam" id="PF19078">
    <property type="entry name" value="Big_12"/>
    <property type="match status" value="2"/>
</dbReference>
<dbReference type="InterPro" id="IPR005546">
    <property type="entry name" value="Autotransporte_beta"/>
</dbReference>
<dbReference type="InterPro" id="IPR044048">
    <property type="entry name" value="Big_12"/>
</dbReference>
<dbReference type="PROSITE" id="PS51208">
    <property type="entry name" value="AUTOTRANSPORTER"/>
    <property type="match status" value="1"/>
</dbReference>
<accession>A0ABT3H219</accession>
<sequence length="2195" mass="217276">MPTFHEFALSGANPTTHIVTITPSAPANTVPTAEAGIPQSVAQGAVVSLDGTGSTANDSGQSLTYAWTQTAGTAVTLSSATAASPSFTAPSLSIGDSAVVLTFSLVVDDGFDASTADTVQITVNPPANTVPTAEAGIPQSVAQGAVVSLDGTGSTANDSGQSLTYAWTQTAGTSVTLSSATAASPSFTAPSLSIGDSALVLTFSLIVDDGFDASTADTVQITVNAPANTVPTAEAGIPQSVAQGAVVSLDGTGSTANDSGQSLTYAWTQTAGTAVTLSSATAASPSFTAPSLNIGDTALVLTFSLVVDDGFDASTADTVQITVNPPANTVPTAEAGIPQSVAQGAVVSLDGTGSTANDSGQSLTYAWTQTAGTAVTLSSATAASPSFTAPSLSIGDSALVLTFSLIVDDGFDASTADTVQITVNAPANTVPTAEAGIPQSVAQGAVVSLDGTGSTANDSGQSLTYAWTQTAGTAVTLSSATAASPSFTAPSLSIGDSALVLTFSLVVDDGFDASTADTVQITVNAPANTVPTAEAGIPQSVAQGAVVSLDGTGSTANDSGQTLTYAWTQTAGTAVTLSSATAASPSFTAPSLSIGDSALVLTFSLVVDDGFDASTADTVQITVNAPANTVPTAEAGIPQSVAQGAVVSLDGTGSTANDSGQSLTYAWTQTSGTSVTLSSATAASPSFTAPSLSIGDSALVLTFSLVVDDGFDASTADTVQITVNAPANTVPTAEAGIPQSVAQGAVVSLDGTGSTANDSGQSLTYAWTQTAGTSVTLSSATAASPSFTAPSLSIGDSALVLTFSLVVDDGFDASTADTVQITVNAPANTVPTAEAGIPQSVAQGAVVSLDGTGSTANDSGQSLTYAWTQTSGTAVTLSSATAASPSFTAPSLSIGDSALVLTFSLVVDDGFDASTADTVQITVNAPANTVPTADAGIPQSVAQGAVVSLDGTGSTANDSGQSLTYAWTQTAGTAVTLSSATAASPSFTAPSLSIGDSALVLTFSLIVDDGFDASTADTVQITVNAPANTVPTAEAGIPQSVAQGAVVSLDGTGSTANDSGQSLTYAWTQTAGTAVTLSSATAASPSFTAPSLSIGDSALVLTFSLIVGDGFDASTADTVQITVNAPANTVPTAEAGIPQSVAQGAVVSLDGTGSTANDSGQSLTYAWTQTAGTAVTLSSATAASPSFTAPSLSIGDSALVLTFSLVVDDGFDASTADTVQITVNPPANTVPTAEAGSPQSVAQGAVVSLDGTGSTANDSGQTLTYAWTQTTGTAVTLSSATAASPSFTAPSLNIGDSALVLTFSLIVDDSFDTSTADTVQITVNAPANTVPTAEAGIPQSVAQGAVVSLDGTGSTANDSGQSLTYAWTQTAGTSVTLSDATAASPSFTAPSLNIGDSALVLTFSLVVDDGFDASTADTVQITVNAPANTVPTAEAGIPQSVAQGAVVSLDGTGSTANDSGQSLTYAWTQTAGTAVTLSSATAASPSFTAPSLSIGDSALVLTFSLIVDDGFDASTADTVQITVNAPLDTEAPVITGLVSVTLEAGPSGTANHAFTATVTDNYDAVVVPVFTLNGTPISSPYDFAVGTNAVLVDAQDVAGNDAVQQTLTVTVTPAVAPAAPLVSTTTVNPDRSVTVEGTAEAGSTVRVTFPDNSFVDVVATGGVYSVTSAPDMMAGTVSLTATDAQGNISGASTVVVAPDWEAPTVVLTGTPAFPGTAYTLTITFSEPVTGLSLGDFATSNADVTALNGSGAVYTVQVTASQVSHSIQLPAGVAQDAFTNLSEASNLFANTPDGVAPVVTISGLPANFLPGDVLSATFSFSEPVSGFDLADIGVLNGTASGLSGGPSVYSATVTPTGAGAVVVSLGDGAAIDASGQGSAAASASSALNSVAVASEMITDFLQNRARSLIQNQTRLTRFLDGTDGGGVNVSVTRGFGTVDIATGGNGPLWFSLRGSRTSFENGSGDSAFALATVGTHAALRPGLLVGGMLQFDYASEDQGGGVATSGHGWLAGPYVVAQLGDQPLYFESRLLYGRSSNRISPFGTFTDRFDTERWLTMVALEGSFQGERLRYIPRLQFSHVSDTQAAYVDGLSNLVPEQTVRLSELSLGMDFEMPILAGVGEHLVTWGASGIWSHVEGTGAATAFIDQTSGARARVDLGYRYNNGAGMRFSSSLFVDGIGSGDFRSYGLDLNLAIEF</sequence>
<dbReference type="InterPro" id="IPR013783">
    <property type="entry name" value="Ig-like_fold"/>
</dbReference>
<organism evidence="2 3">
    <name type="scientific">Pararhodobacter zhoushanensis</name>
    <dbReference type="NCBI Taxonomy" id="2479545"/>
    <lineage>
        <taxon>Bacteria</taxon>
        <taxon>Pseudomonadati</taxon>
        <taxon>Pseudomonadota</taxon>
        <taxon>Alphaproteobacteria</taxon>
        <taxon>Rhodobacterales</taxon>
        <taxon>Paracoccaceae</taxon>
        <taxon>Pararhodobacter</taxon>
    </lineage>
</organism>
<dbReference type="Pfam" id="PF22352">
    <property type="entry name" value="K319L-like_PKD"/>
    <property type="match status" value="15"/>
</dbReference>
<dbReference type="EMBL" id="JAPDFL010000001">
    <property type="protein sequence ID" value="MCW1933748.1"/>
    <property type="molecule type" value="Genomic_DNA"/>
</dbReference>
<evidence type="ECO:0000259" key="1">
    <source>
        <dbReference type="PROSITE" id="PS51208"/>
    </source>
</evidence>
<reference evidence="2 3" key="1">
    <citation type="submission" date="2022-10" db="EMBL/GenBank/DDBJ databases">
        <title>Pararhodobacter sp. nov., isolated from marine algae.</title>
        <authorList>
            <person name="Choi B.J."/>
            <person name="Kim J.M."/>
            <person name="Lee J.K."/>
            <person name="Choi D.G."/>
            <person name="Jeon C.O."/>
        </authorList>
    </citation>
    <scope>NUCLEOTIDE SEQUENCE [LARGE SCALE GENOMIC DNA]</scope>
    <source>
        <strain evidence="2 3">ZQ420</strain>
    </source>
</reference>
<proteinExistence type="predicted"/>
<evidence type="ECO:0000313" key="3">
    <source>
        <dbReference type="Proteomes" id="UP001208938"/>
    </source>
</evidence>
<dbReference type="SMART" id="SM00869">
    <property type="entry name" value="Autotransporter"/>
    <property type="match status" value="1"/>
</dbReference>
<keyword evidence="3" id="KW-1185">Reference proteome</keyword>
<dbReference type="SUPFAM" id="SSF103515">
    <property type="entry name" value="Autotransporter"/>
    <property type="match status" value="1"/>
</dbReference>
<dbReference type="Proteomes" id="UP001208938">
    <property type="component" value="Unassembled WGS sequence"/>
</dbReference>
<dbReference type="Gene3D" id="2.60.40.10">
    <property type="entry name" value="Immunoglobulins"/>
    <property type="match status" value="15"/>
</dbReference>
<gene>
    <name evidence="2" type="ORF">OKW52_16165</name>
</gene>
<feature type="domain" description="Autotransporter" evidence="1">
    <location>
        <begin position="1919"/>
        <end position="2195"/>
    </location>
</feature>
<dbReference type="RefSeq" id="WP_264506624.1">
    <property type="nucleotide sequence ID" value="NZ_JAPDFL010000001.1"/>
</dbReference>
<dbReference type="InterPro" id="IPR036709">
    <property type="entry name" value="Autotransporte_beta_dom_sf"/>
</dbReference>
<comment type="caution">
    <text evidence="2">The sequence shown here is derived from an EMBL/GenBank/DDBJ whole genome shotgun (WGS) entry which is preliminary data.</text>
</comment>
<name>A0ABT3H219_9RHOB</name>
<evidence type="ECO:0000313" key="2">
    <source>
        <dbReference type="EMBL" id="MCW1933748.1"/>
    </source>
</evidence>